<dbReference type="RefSeq" id="WP_109252359.1">
    <property type="nucleotide sequence ID" value="NZ_QEXV01000002.1"/>
</dbReference>
<dbReference type="OrthoDB" id="7630644at2"/>
<organism evidence="1 2">
    <name type="scientific">Marinicauda salina</name>
    <dbReference type="NCBI Taxonomy" id="2135793"/>
    <lineage>
        <taxon>Bacteria</taxon>
        <taxon>Pseudomonadati</taxon>
        <taxon>Pseudomonadota</taxon>
        <taxon>Alphaproteobacteria</taxon>
        <taxon>Maricaulales</taxon>
        <taxon>Maricaulaceae</taxon>
        <taxon>Marinicauda</taxon>
    </lineage>
</organism>
<proteinExistence type="predicted"/>
<comment type="caution">
    <text evidence="1">The sequence shown here is derived from an EMBL/GenBank/DDBJ whole genome shotgun (WGS) entry which is preliminary data.</text>
</comment>
<evidence type="ECO:0008006" key="3">
    <source>
        <dbReference type="Google" id="ProtNLM"/>
    </source>
</evidence>
<gene>
    <name evidence="1" type="ORF">DDZ18_05375</name>
</gene>
<dbReference type="SUPFAM" id="SSF50956">
    <property type="entry name" value="Thermostable phytase (3-phytase)"/>
    <property type="match status" value="1"/>
</dbReference>
<sequence>MGATLLAAALGLSACGEPPAEETTDAEPETRIESALVTNVFEPAGAVESLAFLPVPDAPWTGLLAASMRQGGFDIYTIDGERIIQSAGPRLIDVGAVAGFDLRGERFPFLFGVDLEGALRSYALIRETREMAELPLGADAPSEGAAGVCVFDEGIGYVDLAVLGEDAEATILRIRDRGEDALSVETRATIALPFPARACTSANGELVIGGPTAGLARIDSGGEIVADAPGLAVSELVYAELLGRPVVIAPAPELGRLIVFDARTLEEIAALELEDGLNAPAVQRPGAVALTLESYGGMAFSSGVMAVYDAGDSRVKLVAREVVSRAVVAPE</sequence>
<dbReference type="Proteomes" id="UP000245168">
    <property type="component" value="Unassembled WGS sequence"/>
</dbReference>
<protein>
    <recommendedName>
        <fullName evidence="3">BPP domain-containing protein</fullName>
    </recommendedName>
</protein>
<reference evidence="2" key="1">
    <citation type="submission" date="2018-05" db="EMBL/GenBank/DDBJ databases">
        <authorList>
            <person name="Liu B.-T."/>
        </authorList>
    </citation>
    <scope>NUCLEOTIDE SEQUENCE [LARGE SCALE GENOMIC DNA]</scope>
    <source>
        <strain evidence="2">WD6-1</strain>
    </source>
</reference>
<name>A0A2U2BVG2_9PROT</name>
<keyword evidence="2" id="KW-1185">Reference proteome</keyword>
<dbReference type="InterPro" id="IPR011042">
    <property type="entry name" value="6-blade_b-propeller_TolB-like"/>
</dbReference>
<dbReference type="AlphaFoldDB" id="A0A2U2BVG2"/>
<evidence type="ECO:0000313" key="2">
    <source>
        <dbReference type="Proteomes" id="UP000245168"/>
    </source>
</evidence>
<evidence type="ECO:0000313" key="1">
    <source>
        <dbReference type="EMBL" id="PWE18005.1"/>
    </source>
</evidence>
<dbReference type="Gene3D" id="2.120.10.30">
    <property type="entry name" value="TolB, C-terminal domain"/>
    <property type="match status" value="1"/>
</dbReference>
<dbReference type="EMBL" id="QEXV01000002">
    <property type="protein sequence ID" value="PWE18005.1"/>
    <property type="molecule type" value="Genomic_DNA"/>
</dbReference>
<accession>A0A2U2BVG2</accession>